<keyword evidence="2" id="KW-1185">Reference proteome</keyword>
<proteinExistence type="predicted"/>
<reference evidence="1 2" key="1">
    <citation type="submission" date="2019-07" db="EMBL/GenBank/DDBJ databases">
        <title>Whole genome shotgun sequence of Gluconobacter kanchanaburiensis NBRC 103587.</title>
        <authorList>
            <person name="Hosoyama A."/>
            <person name="Uohara A."/>
            <person name="Ohji S."/>
            <person name="Ichikawa N."/>
        </authorList>
    </citation>
    <scope>NUCLEOTIDE SEQUENCE [LARGE SCALE GENOMIC DNA]</scope>
    <source>
        <strain evidence="1 2">NBRC 103587</strain>
    </source>
</reference>
<dbReference type="EMBL" id="BJVA01000001">
    <property type="protein sequence ID" value="GEK94916.1"/>
    <property type="molecule type" value="Genomic_DNA"/>
</dbReference>
<comment type="caution">
    <text evidence="1">The sequence shown here is derived from an EMBL/GenBank/DDBJ whole genome shotgun (WGS) entry which is preliminary data.</text>
</comment>
<dbReference type="AlphaFoldDB" id="A0A511B3B3"/>
<evidence type="ECO:0000313" key="2">
    <source>
        <dbReference type="Proteomes" id="UP000321079"/>
    </source>
</evidence>
<evidence type="ECO:0000313" key="1">
    <source>
        <dbReference type="EMBL" id="GEK94916.1"/>
    </source>
</evidence>
<dbReference type="Proteomes" id="UP000321079">
    <property type="component" value="Unassembled WGS sequence"/>
</dbReference>
<organism evidence="1 2">
    <name type="scientific">Gluconobacter kanchanaburiensis NBRC 103587</name>
    <dbReference type="NCBI Taxonomy" id="1307948"/>
    <lineage>
        <taxon>Bacteria</taxon>
        <taxon>Pseudomonadati</taxon>
        <taxon>Pseudomonadota</taxon>
        <taxon>Alphaproteobacteria</taxon>
        <taxon>Acetobacterales</taxon>
        <taxon>Acetobacteraceae</taxon>
        <taxon>Gluconobacter</taxon>
    </lineage>
</organism>
<protein>
    <submittedName>
        <fullName evidence="1">Uncharacterized protein</fullName>
    </submittedName>
</protein>
<gene>
    <name evidence="1" type="ORF">GKA01_01130</name>
</gene>
<accession>A0A511B3B3</accession>
<name>A0A511B3B3_9PROT</name>
<sequence length="99" mass="10773">MRPYALASGAEAGFGLVFDVDHQMAVMVGECDEIAFRINHHLLDEGCRLLKQAPQEMRFPRAGIALDQQARGQELRQINAGVGAVAALSENDGCHGVRR</sequence>